<dbReference type="PIRSF" id="PIRSF003230">
    <property type="entry name" value="YbgC"/>
    <property type="match status" value="1"/>
</dbReference>
<dbReference type="PANTHER" id="PTHR31793:SF27">
    <property type="entry name" value="NOVEL THIOESTERASE SUPERFAMILY DOMAIN AND SAPOSIN A-TYPE DOMAIN CONTAINING PROTEIN (0610012H03RIK)"/>
    <property type="match status" value="1"/>
</dbReference>
<keyword evidence="4" id="KW-1185">Reference proteome</keyword>
<evidence type="ECO:0000313" key="3">
    <source>
        <dbReference type="EMBL" id="MBD1399964.1"/>
    </source>
</evidence>
<evidence type="ECO:0000313" key="4">
    <source>
        <dbReference type="Proteomes" id="UP000632828"/>
    </source>
</evidence>
<dbReference type="GO" id="GO:0047617">
    <property type="term" value="F:fatty acyl-CoA hydrolase activity"/>
    <property type="evidence" value="ECO:0007669"/>
    <property type="project" value="TreeGrafter"/>
</dbReference>
<gene>
    <name evidence="3" type="ORF">ICT70_04695</name>
</gene>
<dbReference type="PANTHER" id="PTHR31793">
    <property type="entry name" value="4-HYDROXYBENZOYL-COA THIOESTERASE FAMILY MEMBER"/>
    <property type="match status" value="1"/>
</dbReference>
<dbReference type="CDD" id="cd00586">
    <property type="entry name" value="4HBT"/>
    <property type="match status" value="1"/>
</dbReference>
<reference evidence="3" key="1">
    <citation type="submission" date="2020-09" db="EMBL/GenBank/DDBJ databases">
        <title>Pelobacter alkaliphilus sp. nov., a novel anaerobic arsenate-reducing bacterium from terrestrial mud volcano.</title>
        <authorList>
            <person name="Khomyakova M.A."/>
            <person name="Merkel A.Y."/>
            <person name="Slobodkin A.I."/>
        </authorList>
    </citation>
    <scope>NUCLEOTIDE SEQUENCE</scope>
    <source>
        <strain evidence="3">M08fum</strain>
    </source>
</reference>
<dbReference type="RefSeq" id="WP_191154240.1">
    <property type="nucleotide sequence ID" value="NZ_JACWUN010000004.1"/>
</dbReference>
<dbReference type="InterPro" id="IPR050563">
    <property type="entry name" value="4-hydroxybenzoyl-CoA_TE"/>
</dbReference>
<sequence>MTSFPFDYTTAIDIRFADLDAYGHVNNAIYFTYLEHARVKMFQEYFGAFLDSSLLFLVVRAECDYRLPITLNDSLQITLKVEQLRHSSFTFAYLLHDGGDREFATAKTVMVGYDPKAKKPVALPAEIRRTFARLDQSGVLSPA</sequence>
<dbReference type="InterPro" id="IPR029069">
    <property type="entry name" value="HotDog_dom_sf"/>
</dbReference>
<comment type="caution">
    <text evidence="3">The sequence shown here is derived from an EMBL/GenBank/DDBJ whole genome shotgun (WGS) entry which is preliminary data.</text>
</comment>
<comment type="similarity">
    <text evidence="1">Belongs to the 4-hydroxybenzoyl-CoA thioesterase family.</text>
</comment>
<dbReference type="NCBIfam" id="TIGR00051">
    <property type="entry name" value="YbgC/FadM family acyl-CoA thioesterase"/>
    <property type="match status" value="1"/>
</dbReference>
<dbReference type="Pfam" id="PF13279">
    <property type="entry name" value="4HBT_2"/>
    <property type="match status" value="1"/>
</dbReference>
<dbReference type="Gene3D" id="3.10.129.10">
    <property type="entry name" value="Hotdog Thioesterase"/>
    <property type="match status" value="1"/>
</dbReference>
<evidence type="ECO:0000256" key="2">
    <source>
        <dbReference type="ARBA" id="ARBA00022801"/>
    </source>
</evidence>
<dbReference type="SUPFAM" id="SSF54637">
    <property type="entry name" value="Thioesterase/thiol ester dehydrase-isomerase"/>
    <property type="match status" value="1"/>
</dbReference>
<keyword evidence="2" id="KW-0378">Hydrolase</keyword>
<accession>A0A8J6QKL2</accession>
<dbReference type="InterPro" id="IPR006684">
    <property type="entry name" value="YbgC/YbaW"/>
</dbReference>
<dbReference type="Proteomes" id="UP000632828">
    <property type="component" value="Unassembled WGS sequence"/>
</dbReference>
<evidence type="ECO:0000256" key="1">
    <source>
        <dbReference type="ARBA" id="ARBA00005953"/>
    </source>
</evidence>
<proteinExistence type="inferred from homology"/>
<dbReference type="AlphaFoldDB" id="A0A8J6QKL2"/>
<organism evidence="3 4">
    <name type="scientific">Pelovirga terrestris</name>
    <dbReference type="NCBI Taxonomy" id="2771352"/>
    <lineage>
        <taxon>Bacteria</taxon>
        <taxon>Pseudomonadati</taxon>
        <taxon>Thermodesulfobacteriota</taxon>
        <taxon>Desulfuromonadia</taxon>
        <taxon>Geobacterales</taxon>
        <taxon>Geobacteraceae</taxon>
        <taxon>Pelovirga</taxon>
    </lineage>
</organism>
<dbReference type="EMBL" id="JACWUN010000004">
    <property type="protein sequence ID" value="MBD1399964.1"/>
    <property type="molecule type" value="Genomic_DNA"/>
</dbReference>
<name>A0A8J6QKL2_9BACT</name>
<protein>
    <submittedName>
        <fullName evidence="3">Acyl-CoA thioesterase</fullName>
    </submittedName>
</protein>